<evidence type="ECO:0000313" key="1">
    <source>
        <dbReference type="EMBL" id="KHJ67308.1"/>
    </source>
</evidence>
<proteinExistence type="predicted"/>
<name>A0A0B1R2N8_9GAMM</name>
<evidence type="ECO:0000313" key="2">
    <source>
        <dbReference type="Proteomes" id="UP000030853"/>
    </source>
</evidence>
<reference evidence="1 2" key="1">
    <citation type="submission" date="2014-11" db="EMBL/GenBank/DDBJ databases">
        <title>Genome sequencing of Pantoea rodasii ND03.</title>
        <authorList>
            <person name="Muhamad Yunos N.Y."/>
            <person name="Chan K.-G."/>
        </authorList>
    </citation>
    <scope>NUCLEOTIDE SEQUENCE [LARGE SCALE GENOMIC DNA]</scope>
    <source>
        <strain evidence="1 2">ND03</strain>
    </source>
</reference>
<comment type="caution">
    <text evidence="1">The sequence shown here is derived from an EMBL/GenBank/DDBJ whole genome shotgun (WGS) entry which is preliminary data.</text>
</comment>
<protein>
    <submittedName>
        <fullName evidence="1">Uncharacterized protein</fullName>
    </submittedName>
</protein>
<dbReference type="EMBL" id="JTJJ01000053">
    <property type="protein sequence ID" value="KHJ67308.1"/>
    <property type="molecule type" value="Genomic_DNA"/>
</dbReference>
<organism evidence="1 2">
    <name type="scientific">Pantoea rodasii</name>
    <dbReference type="NCBI Taxonomy" id="1076549"/>
    <lineage>
        <taxon>Bacteria</taxon>
        <taxon>Pseudomonadati</taxon>
        <taxon>Pseudomonadota</taxon>
        <taxon>Gammaproteobacteria</taxon>
        <taxon>Enterobacterales</taxon>
        <taxon>Erwiniaceae</taxon>
        <taxon>Pantoea</taxon>
    </lineage>
</organism>
<dbReference type="Proteomes" id="UP000030853">
    <property type="component" value="Unassembled WGS sequence"/>
</dbReference>
<dbReference type="AlphaFoldDB" id="A0A0B1R2N8"/>
<accession>A0A0B1R2N8</accession>
<gene>
    <name evidence="1" type="ORF">QU24_14865</name>
</gene>
<dbReference type="RefSeq" id="WP_039332516.1">
    <property type="nucleotide sequence ID" value="NZ_JTJJ01000053.1"/>
</dbReference>
<sequence length="211" mass="23921">MNIQKKPNVVMYESDEAASIQTVTGWVDRNGRFWGNDEHMARYCGSTHRICSKNPVHGSHASNGWCDKCWQESRLKQFQSLERKPWAGEPLVIFDDDKYFFDAESLVDHCQEHNVLPSELKLLICEPNYPREIDMNDHCEEIIPDGGDHHDIPEAIWLAAEALNKAIRESEPVSWQGGKYAAIVSDDMLTDDQKAELFAERAAAAKCGDNA</sequence>